<evidence type="ECO:0000256" key="8">
    <source>
        <dbReference type="ARBA" id="ARBA00023276"/>
    </source>
</evidence>
<evidence type="ECO:0000256" key="6">
    <source>
        <dbReference type="ARBA" id="ARBA00023078"/>
    </source>
</evidence>
<evidence type="ECO:0000256" key="1">
    <source>
        <dbReference type="ARBA" id="ARBA00004581"/>
    </source>
</evidence>
<dbReference type="OrthoDB" id="2017665at2759"/>
<dbReference type="GO" id="GO:0015979">
    <property type="term" value="P:photosynthesis"/>
    <property type="evidence" value="ECO:0007669"/>
    <property type="project" value="UniProtKB-KW"/>
</dbReference>
<evidence type="ECO:0000256" key="2">
    <source>
        <dbReference type="ARBA" id="ARBA00010395"/>
    </source>
</evidence>
<comment type="caution">
    <text evidence="11">The sequence shown here is derived from an EMBL/GenBank/DDBJ whole genome shotgun (WGS) entry which is preliminary data.</text>
</comment>
<evidence type="ECO:0000256" key="10">
    <source>
        <dbReference type="SAM" id="Phobius"/>
    </source>
</evidence>
<keyword evidence="10" id="KW-1133">Transmembrane helix</keyword>
<keyword evidence="12" id="KW-1185">Reference proteome</keyword>
<comment type="subcellular location">
    <subcellularLocation>
        <location evidence="1">Plastid</location>
        <location evidence="1">Chloroplast thylakoid membrane</location>
        <topology evidence="1">Single-pass membrane protein</topology>
    </subcellularLocation>
</comment>
<evidence type="ECO:0000313" key="11">
    <source>
        <dbReference type="EMBL" id="KAI5062719.1"/>
    </source>
</evidence>
<keyword evidence="5" id="KW-0934">Plastid</keyword>
<evidence type="ECO:0000256" key="4">
    <source>
        <dbReference type="ARBA" id="ARBA00022531"/>
    </source>
</evidence>
<keyword evidence="6" id="KW-0793">Thylakoid</keyword>
<dbReference type="GO" id="GO:0042549">
    <property type="term" value="P:photosystem II stabilization"/>
    <property type="evidence" value="ECO:0007669"/>
    <property type="project" value="TreeGrafter"/>
</dbReference>
<dbReference type="GO" id="GO:0009523">
    <property type="term" value="C:photosystem II"/>
    <property type="evidence" value="ECO:0007669"/>
    <property type="project" value="UniProtKB-KW"/>
</dbReference>
<dbReference type="PANTHER" id="PTHR34552:SF1">
    <property type="entry name" value="PHOTOSYSTEM II REACTION CENTER W PROTEIN, CHLOROPLASTIC"/>
    <property type="match status" value="1"/>
</dbReference>
<feature type="non-terminal residue" evidence="11">
    <location>
        <position position="173"/>
    </location>
</feature>
<keyword evidence="3" id="KW-0150">Chloroplast</keyword>
<dbReference type="Pfam" id="PF07123">
    <property type="entry name" value="PsbW"/>
    <property type="match status" value="1"/>
</dbReference>
<feature type="transmembrane region" description="Helical" evidence="10">
    <location>
        <begin position="140"/>
        <end position="160"/>
    </location>
</feature>
<keyword evidence="7 10" id="KW-0472">Membrane</keyword>
<name>A0A9D4U702_ADICA</name>
<dbReference type="GO" id="GO:0009535">
    <property type="term" value="C:chloroplast thylakoid membrane"/>
    <property type="evidence" value="ECO:0007669"/>
    <property type="project" value="UniProtKB-SubCell"/>
</dbReference>
<keyword evidence="10" id="KW-0812">Transmembrane</keyword>
<organism evidence="11 12">
    <name type="scientific">Adiantum capillus-veneris</name>
    <name type="common">Maidenhair fern</name>
    <dbReference type="NCBI Taxonomy" id="13818"/>
    <lineage>
        <taxon>Eukaryota</taxon>
        <taxon>Viridiplantae</taxon>
        <taxon>Streptophyta</taxon>
        <taxon>Embryophyta</taxon>
        <taxon>Tracheophyta</taxon>
        <taxon>Polypodiopsida</taxon>
        <taxon>Polypodiidae</taxon>
        <taxon>Polypodiales</taxon>
        <taxon>Pteridineae</taxon>
        <taxon>Pteridaceae</taxon>
        <taxon>Vittarioideae</taxon>
        <taxon>Adiantum</taxon>
    </lineage>
</organism>
<dbReference type="InterPro" id="IPR009806">
    <property type="entry name" value="PSII_PsbW_class2"/>
</dbReference>
<keyword evidence="8" id="KW-0604">Photosystem II</keyword>
<evidence type="ECO:0000256" key="5">
    <source>
        <dbReference type="ARBA" id="ARBA00022640"/>
    </source>
</evidence>
<dbReference type="Proteomes" id="UP000886520">
    <property type="component" value="Chromosome 22"/>
</dbReference>
<reference evidence="11" key="1">
    <citation type="submission" date="2021-01" db="EMBL/GenBank/DDBJ databases">
        <title>Adiantum capillus-veneris genome.</title>
        <authorList>
            <person name="Fang Y."/>
            <person name="Liao Q."/>
        </authorList>
    </citation>
    <scope>NUCLEOTIDE SEQUENCE</scope>
    <source>
        <strain evidence="11">H3</strain>
        <tissue evidence="11">Leaf</tissue>
    </source>
</reference>
<proteinExistence type="inferred from homology"/>
<evidence type="ECO:0000313" key="12">
    <source>
        <dbReference type="Proteomes" id="UP000886520"/>
    </source>
</evidence>
<evidence type="ECO:0000256" key="7">
    <source>
        <dbReference type="ARBA" id="ARBA00023136"/>
    </source>
</evidence>
<comment type="similarity">
    <text evidence="2">Belongs to the psbW family.</text>
</comment>
<keyword evidence="4" id="KW-0602">Photosynthesis</keyword>
<feature type="transmembrane region" description="Helical" evidence="10">
    <location>
        <begin position="100"/>
        <end position="120"/>
    </location>
</feature>
<accession>A0A9D4U702</accession>
<evidence type="ECO:0000256" key="3">
    <source>
        <dbReference type="ARBA" id="ARBA00022528"/>
    </source>
</evidence>
<evidence type="ECO:0000256" key="9">
    <source>
        <dbReference type="ARBA" id="ARBA00031756"/>
    </source>
</evidence>
<dbReference type="AlphaFoldDB" id="A0A9D4U702"/>
<dbReference type="PANTHER" id="PTHR34552">
    <property type="entry name" value="PHOTOSYSTEM II REACTION CENTER W PROTEIN, CHLOROPLASTIC"/>
    <property type="match status" value="1"/>
</dbReference>
<gene>
    <name evidence="11" type="ORF">GOP47_0023258</name>
</gene>
<sequence length="173" mass="18027">KAWDSFPVCTFSNERVGKGVQLSAHTRSPLLLTPPSRRECLEGTMAAVSATVTPALVPNTCVSKSLSSSSARPAAGLPALRKTNVSCSLKEEHESRKVEPAAAGALAASIMAVAHPALALVDDRLSTEGTGLSLGVSNPLIVWILLGVATLIWALFFVYASSLKEDDDSGLAL</sequence>
<dbReference type="EMBL" id="JABFUD020000022">
    <property type="protein sequence ID" value="KAI5062719.1"/>
    <property type="molecule type" value="Genomic_DNA"/>
</dbReference>
<protein>
    <recommendedName>
        <fullName evidence="9">PSII 6.1 kDa protein</fullName>
    </recommendedName>
</protein>